<dbReference type="OrthoDB" id="1884773at2759"/>
<keyword evidence="2" id="KW-1185">Reference proteome</keyword>
<evidence type="ECO:0000313" key="2">
    <source>
        <dbReference type="Proteomes" id="UP000636800"/>
    </source>
</evidence>
<organism evidence="1 2">
    <name type="scientific">Vanilla planifolia</name>
    <name type="common">Vanilla</name>
    <dbReference type="NCBI Taxonomy" id="51239"/>
    <lineage>
        <taxon>Eukaryota</taxon>
        <taxon>Viridiplantae</taxon>
        <taxon>Streptophyta</taxon>
        <taxon>Embryophyta</taxon>
        <taxon>Tracheophyta</taxon>
        <taxon>Spermatophyta</taxon>
        <taxon>Magnoliopsida</taxon>
        <taxon>Liliopsida</taxon>
        <taxon>Asparagales</taxon>
        <taxon>Orchidaceae</taxon>
        <taxon>Vanilloideae</taxon>
        <taxon>Vanilleae</taxon>
        <taxon>Vanilla</taxon>
    </lineage>
</organism>
<reference evidence="1 2" key="1">
    <citation type="journal article" date="2020" name="Nat. Food">
        <title>A phased Vanilla planifolia genome enables genetic improvement of flavour and production.</title>
        <authorList>
            <person name="Hasing T."/>
            <person name="Tang H."/>
            <person name="Brym M."/>
            <person name="Khazi F."/>
            <person name="Huang T."/>
            <person name="Chambers A.H."/>
        </authorList>
    </citation>
    <scope>NUCLEOTIDE SEQUENCE [LARGE SCALE GENOMIC DNA]</scope>
    <source>
        <tissue evidence="1">Leaf</tissue>
    </source>
</reference>
<comment type="caution">
    <text evidence="1">The sequence shown here is derived from an EMBL/GenBank/DDBJ whole genome shotgun (WGS) entry which is preliminary data.</text>
</comment>
<name>A0A835V648_VANPL</name>
<proteinExistence type="predicted"/>
<accession>A0A835V648</accession>
<dbReference type="Proteomes" id="UP000636800">
    <property type="component" value="Unassembled WGS sequence"/>
</dbReference>
<gene>
    <name evidence="1" type="ORF">HPP92_008560</name>
</gene>
<sequence length="116" mass="13410">MRLIRRRDEYSGKCVAAVPPLSAWRWPPFSRWALMSSAFLRKPLVSECWKLRDGYSPNCSFAGLLRAKELNSAIELCTRLGLRHLFVLFQACNLTRSRFWDHRPSEVTAKGGIHFV</sequence>
<evidence type="ECO:0000313" key="1">
    <source>
        <dbReference type="EMBL" id="KAG0484481.1"/>
    </source>
</evidence>
<dbReference type="AlphaFoldDB" id="A0A835V648"/>
<dbReference type="EMBL" id="JADCNL010000004">
    <property type="protein sequence ID" value="KAG0484481.1"/>
    <property type="molecule type" value="Genomic_DNA"/>
</dbReference>
<protein>
    <submittedName>
        <fullName evidence="1">Uncharacterized protein</fullName>
    </submittedName>
</protein>